<dbReference type="InterPro" id="IPR018392">
    <property type="entry name" value="LysM"/>
</dbReference>
<keyword evidence="2" id="KW-0812">Transmembrane</keyword>
<dbReference type="OrthoDB" id="3210682at2"/>
<evidence type="ECO:0000313" key="5">
    <source>
        <dbReference type="EMBL" id="RRR21115.1"/>
    </source>
</evidence>
<reference evidence="5 7" key="2">
    <citation type="submission" date="2018-08" db="EMBL/GenBank/DDBJ databases">
        <title>Brachybacterium saurashtrense DSM 23186.</title>
        <authorList>
            <person name="Li Y."/>
        </authorList>
    </citation>
    <scope>NUCLEOTIDE SEQUENCE [LARGE SCALE GENOMIC DNA]</scope>
    <source>
        <strain evidence="5 7">DSM 23186</strain>
    </source>
</reference>
<dbReference type="PANTHER" id="PTHR34700">
    <property type="entry name" value="POTASSIUM BINDING PROTEIN KBP"/>
    <property type="match status" value="1"/>
</dbReference>
<dbReference type="Pfam" id="PF01476">
    <property type="entry name" value="LysM"/>
    <property type="match status" value="1"/>
</dbReference>
<dbReference type="InterPro" id="IPR036779">
    <property type="entry name" value="LysM_dom_sf"/>
</dbReference>
<reference evidence="4 6" key="1">
    <citation type="submission" date="2018-07" db="EMBL/GenBank/DDBJ databases">
        <title>Brachybacterium saurashtrense DSM 23186 genome sequence.</title>
        <authorList>
            <person name="Guo L."/>
        </authorList>
    </citation>
    <scope>NUCLEOTIDE SEQUENCE [LARGE SCALE GENOMIC DNA]</scope>
    <source>
        <strain evidence="4 6">DSM 23186</strain>
    </source>
</reference>
<dbReference type="PROSITE" id="PS51782">
    <property type="entry name" value="LYSM"/>
    <property type="match status" value="1"/>
</dbReference>
<accession>A0A345YNL1</accession>
<protein>
    <submittedName>
        <fullName evidence="5">LysM domain-containing protein</fullName>
    </submittedName>
</protein>
<dbReference type="Gene3D" id="3.10.350.10">
    <property type="entry name" value="LysM domain"/>
    <property type="match status" value="1"/>
</dbReference>
<keyword evidence="2" id="KW-1133">Transmembrane helix</keyword>
<evidence type="ECO:0000256" key="1">
    <source>
        <dbReference type="SAM" id="MobiDB-lite"/>
    </source>
</evidence>
<proteinExistence type="predicted"/>
<feature type="region of interest" description="Disordered" evidence="1">
    <location>
        <begin position="135"/>
        <end position="227"/>
    </location>
</feature>
<evidence type="ECO:0000313" key="7">
    <source>
        <dbReference type="Proteomes" id="UP000282185"/>
    </source>
</evidence>
<evidence type="ECO:0000313" key="6">
    <source>
        <dbReference type="Proteomes" id="UP000254236"/>
    </source>
</evidence>
<keyword evidence="2" id="KW-0472">Membrane</keyword>
<dbReference type="EMBL" id="CP031356">
    <property type="protein sequence ID" value="AXK45513.1"/>
    <property type="molecule type" value="Genomic_DNA"/>
</dbReference>
<gene>
    <name evidence="4" type="ORF">DWV08_07725</name>
    <name evidence="5" type="ORF">DXU92_15620</name>
</gene>
<evidence type="ECO:0000313" key="4">
    <source>
        <dbReference type="EMBL" id="AXK45513.1"/>
    </source>
</evidence>
<organism evidence="5 7">
    <name type="scientific">Brachybacterium saurashtrense</name>
    <dbReference type="NCBI Taxonomy" id="556288"/>
    <lineage>
        <taxon>Bacteria</taxon>
        <taxon>Bacillati</taxon>
        <taxon>Actinomycetota</taxon>
        <taxon>Actinomycetes</taxon>
        <taxon>Micrococcales</taxon>
        <taxon>Dermabacteraceae</taxon>
        <taxon>Brachybacterium</taxon>
    </lineage>
</organism>
<dbReference type="EMBL" id="QSWH01000010">
    <property type="protein sequence ID" value="RRR21115.1"/>
    <property type="molecule type" value="Genomic_DNA"/>
</dbReference>
<dbReference type="PANTHER" id="PTHR34700:SF4">
    <property type="entry name" value="PHAGE-LIKE ELEMENT PBSX PROTEIN XKDP"/>
    <property type="match status" value="1"/>
</dbReference>
<sequence>MREDTTRPASAPETPTRPSTLLLCAAVAAAGALAMGATSASLRTTALASPSSEALIAWVLLALALMGGLLCLYLTAIWALAATVVTLGPATRAGRTLLAPLRVLAPRLARRVATGAAVATAATALTLSSSFASQLTIPDEPSEQSSVPASSAELPPAEHHDPAPAPEAAGDRPASGATGQGAAAPLPSLGWSGTAPDDSTGEETRETAPEPQDTDPAAGPSDPATARTVVVQDGDSLWSISEDLVDPDGSDPALVAATWPLLHEANRDRIGADPDLLRPGQELLIPSALTTQDES</sequence>
<dbReference type="Proteomes" id="UP000282185">
    <property type="component" value="Unassembled WGS sequence"/>
</dbReference>
<evidence type="ECO:0000256" key="2">
    <source>
        <dbReference type="SAM" id="Phobius"/>
    </source>
</evidence>
<feature type="transmembrane region" description="Helical" evidence="2">
    <location>
        <begin position="58"/>
        <end position="87"/>
    </location>
</feature>
<dbReference type="AlphaFoldDB" id="A0A345YNL1"/>
<name>A0A345YNL1_9MICO</name>
<dbReference type="InterPro" id="IPR052196">
    <property type="entry name" value="Bact_Kbp"/>
</dbReference>
<dbReference type="Proteomes" id="UP000254236">
    <property type="component" value="Chromosome"/>
</dbReference>
<keyword evidence="6" id="KW-1185">Reference proteome</keyword>
<dbReference type="CDD" id="cd00118">
    <property type="entry name" value="LysM"/>
    <property type="match status" value="1"/>
</dbReference>
<dbReference type="KEGG" id="bsau:DWV08_07725"/>
<feature type="domain" description="LysM" evidence="3">
    <location>
        <begin position="227"/>
        <end position="285"/>
    </location>
</feature>
<evidence type="ECO:0000259" key="3">
    <source>
        <dbReference type="PROSITE" id="PS51782"/>
    </source>
</evidence>